<name>A0AAV4R5J5_CAEEX</name>
<gene>
    <name evidence="1" type="ORF">CEXT_608431</name>
</gene>
<feature type="non-terminal residue" evidence="1">
    <location>
        <position position="36"/>
    </location>
</feature>
<evidence type="ECO:0000313" key="1">
    <source>
        <dbReference type="EMBL" id="GIY16291.1"/>
    </source>
</evidence>
<dbReference type="AlphaFoldDB" id="A0AAV4R5J5"/>
<sequence>MPRLPATGNPRSLDDIPRRRHFLTERALAIGWTTPN</sequence>
<protein>
    <submittedName>
        <fullName evidence="1">Uncharacterized protein</fullName>
    </submittedName>
</protein>
<evidence type="ECO:0000313" key="2">
    <source>
        <dbReference type="Proteomes" id="UP001054945"/>
    </source>
</evidence>
<organism evidence="1 2">
    <name type="scientific">Caerostris extrusa</name>
    <name type="common">Bark spider</name>
    <name type="synonym">Caerostris bankana</name>
    <dbReference type="NCBI Taxonomy" id="172846"/>
    <lineage>
        <taxon>Eukaryota</taxon>
        <taxon>Metazoa</taxon>
        <taxon>Ecdysozoa</taxon>
        <taxon>Arthropoda</taxon>
        <taxon>Chelicerata</taxon>
        <taxon>Arachnida</taxon>
        <taxon>Araneae</taxon>
        <taxon>Araneomorphae</taxon>
        <taxon>Entelegynae</taxon>
        <taxon>Araneoidea</taxon>
        <taxon>Araneidae</taxon>
        <taxon>Caerostris</taxon>
    </lineage>
</organism>
<comment type="caution">
    <text evidence="1">The sequence shown here is derived from an EMBL/GenBank/DDBJ whole genome shotgun (WGS) entry which is preliminary data.</text>
</comment>
<dbReference type="EMBL" id="BPLR01007357">
    <property type="protein sequence ID" value="GIY16291.1"/>
    <property type="molecule type" value="Genomic_DNA"/>
</dbReference>
<reference evidence="1 2" key="1">
    <citation type="submission" date="2021-06" db="EMBL/GenBank/DDBJ databases">
        <title>Caerostris extrusa draft genome.</title>
        <authorList>
            <person name="Kono N."/>
            <person name="Arakawa K."/>
        </authorList>
    </citation>
    <scope>NUCLEOTIDE SEQUENCE [LARGE SCALE GENOMIC DNA]</scope>
</reference>
<accession>A0AAV4R5J5</accession>
<keyword evidence="2" id="KW-1185">Reference proteome</keyword>
<dbReference type="Proteomes" id="UP001054945">
    <property type="component" value="Unassembled WGS sequence"/>
</dbReference>
<proteinExistence type="predicted"/>